<dbReference type="KEGG" id="tig:THII_0479"/>
<sequence length="56" mass="6691">MKVAPPNNNNTFWVSSLFTPKLLQWVHSVKQRFSKWDWFYSGSHFSLSSFTSHRSR</sequence>
<dbReference type="Proteomes" id="UP000031623">
    <property type="component" value="Chromosome"/>
</dbReference>
<organism evidence="1 2">
    <name type="scientific">Thioploca ingrica</name>
    <dbReference type="NCBI Taxonomy" id="40754"/>
    <lineage>
        <taxon>Bacteria</taxon>
        <taxon>Pseudomonadati</taxon>
        <taxon>Pseudomonadota</taxon>
        <taxon>Gammaproteobacteria</taxon>
        <taxon>Thiotrichales</taxon>
        <taxon>Thiotrichaceae</taxon>
        <taxon>Thioploca</taxon>
    </lineage>
</organism>
<dbReference type="HOGENOM" id="CLU_3012869_0_0_6"/>
<evidence type="ECO:0000313" key="2">
    <source>
        <dbReference type="Proteomes" id="UP000031623"/>
    </source>
</evidence>
<evidence type="ECO:0000313" key="1">
    <source>
        <dbReference type="EMBL" id="BAP54776.1"/>
    </source>
</evidence>
<protein>
    <submittedName>
        <fullName evidence="1">Uncharacterized protein</fullName>
    </submittedName>
</protein>
<reference evidence="1 2" key="1">
    <citation type="journal article" date="2014" name="ISME J.">
        <title>Ecophysiology of Thioploca ingrica as revealed by the complete genome sequence supplemented with proteomic evidence.</title>
        <authorList>
            <person name="Kojima H."/>
            <person name="Ogura Y."/>
            <person name="Yamamoto N."/>
            <person name="Togashi T."/>
            <person name="Mori H."/>
            <person name="Watanabe T."/>
            <person name="Nemoto F."/>
            <person name="Kurokawa K."/>
            <person name="Hayashi T."/>
            <person name="Fukui M."/>
        </authorList>
    </citation>
    <scope>NUCLEOTIDE SEQUENCE [LARGE SCALE GENOMIC DNA]</scope>
</reference>
<proteinExistence type="predicted"/>
<gene>
    <name evidence="1" type="ORF">THII_0479</name>
</gene>
<keyword evidence="2" id="KW-1185">Reference proteome</keyword>
<accession>A0A090BUA7</accession>
<name>A0A090BUA7_9GAMM</name>
<dbReference type="STRING" id="40754.THII_0479"/>
<dbReference type="EMBL" id="AP014633">
    <property type="protein sequence ID" value="BAP54776.1"/>
    <property type="molecule type" value="Genomic_DNA"/>
</dbReference>
<dbReference type="AlphaFoldDB" id="A0A090BUA7"/>